<dbReference type="EMBL" id="LGFD01000094">
    <property type="protein sequence ID" value="KUK16619.1"/>
    <property type="molecule type" value="Genomic_DNA"/>
</dbReference>
<gene>
    <name evidence="2" type="ORF">XD54_2088</name>
</gene>
<evidence type="ECO:0000313" key="3">
    <source>
        <dbReference type="Proteomes" id="UP000053911"/>
    </source>
</evidence>
<name>A0A101EJP1_9EURY</name>
<feature type="transmembrane region" description="Helical" evidence="1">
    <location>
        <begin position="262"/>
        <end position="279"/>
    </location>
</feature>
<proteinExistence type="predicted"/>
<feature type="transmembrane region" description="Helical" evidence="1">
    <location>
        <begin position="215"/>
        <end position="242"/>
    </location>
</feature>
<keyword evidence="1" id="KW-0812">Transmembrane</keyword>
<keyword evidence="1" id="KW-1133">Transmembrane helix</keyword>
<dbReference type="Proteomes" id="UP000053911">
    <property type="component" value="Unassembled WGS sequence"/>
</dbReference>
<protein>
    <submittedName>
        <fullName evidence="2">Uncharacterized protein</fullName>
    </submittedName>
</protein>
<feature type="transmembrane region" description="Helical" evidence="1">
    <location>
        <begin position="83"/>
        <end position="107"/>
    </location>
</feature>
<sequence>MIMGAVDAFARTIVTITRNPKLLLIPLVISIILSPISAYLVNEMPMFEGIPELQEGDNESIIFEEHGAFSEEMLNELADFFKLLMVFMVVSLLLQALSEYAVIKGALIAEEGREYSLVDLIYEGIMHVFHVFLVVLIVGIVSFAIILVPIFVFGLLFLVSGGNPAFVLLIFLVELPLALLVVGAGSMAVPIYVLNNSIVASLRCFSLAFKNKLSTVAFGALLTLSIFFLLAVPASFVGLLFLGRTDFMANLIANLLQAPFQALIQTLTAVGGLMLYLELSKKEKEELLELEF</sequence>
<reference evidence="3" key="1">
    <citation type="journal article" date="2015" name="MBio">
        <title>Genome-Resolved Metagenomic Analysis Reveals Roles for Candidate Phyla and Other Microbial Community Members in Biogeochemical Transformations in Oil Reservoirs.</title>
        <authorList>
            <person name="Hu P."/>
            <person name="Tom L."/>
            <person name="Singh A."/>
            <person name="Thomas B.C."/>
            <person name="Baker B.J."/>
            <person name="Piceno Y.M."/>
            <person name="Andersen G.L."/>
            <person name="Banfield J.F."/>
        </authorList>
    </citation>
    <scope>NUCLEOTIDE SEQUENCE [LARGE SCALE GENOMIC DNA]</scope>
</reference>
<feature type="transmembrane region" description="Helical" evidence="1">
    <location>
        <begin position="21"/>
        <end position="41"/>
    </location>
</feature>
<evidence type="ECO:0000256" key="1">
    <source>
        <dbReference type="SAM" id="Phobius"/>
    </source>
</evidence>
<feature type="transmembrane region" description="Helical" evidence="1">
    <location>
        <begin position="128"/>
        <end position="159"/>
    </location>
</feature>
<accession>A0A101EJP1</accession>
<organism evidence="2 3">
    <name type="scientific">Thermococcus sibiricus</name>
    <dbReference type="NCBI Taxonomy" id="172049"/>
    <lineage>
        <taxon>Archaea</taxon>
        <taxon>Methanobacteriati</taxon>
        <taxon>Methanobacteriota</taxon>
        <taxon>Thermococci</taxon>
        <taxon>Thermococcales</taxon>
        <taxon>Thermococcaceae</taxon>
        <taxon>Thermococcus</taxon>
    </lineage>
</organism>
<dbReference type="PATRIC" id="fig|172049.5.peg.794"/>
<keyword evidence="1" id="KW-0472">Membrane</keyword>
<dbReference type="AlphaFoldDB" id="A0A101EJP1"/>
<evidence type="ECO:0000313" key="2">
    <source>
        <dbReference type="EMBL" id="KUK16619.1"/>
    </source>
</evidence>
<comment type="caution">
    <text evidence="2">The sequence shown here is derived from an EMBL/GenBank/DDBJ whole genome shotgun (WGS) entry which is preliminary data.</text>
</comment>
<feature type="transmembrane region" description="Helical" evidence="1">
    <location>
        <begin position="165"/>
        <end position="194"/>
    </location>
</feature>